<dbReference type="GeneID" id="59260283"/>
<evidence type="ECO:0000313" key="3">
    <source>
        <dbReference type="EMBL" id="KAF5879013.1"/>
    </source>
</evidence>
<evidence type="ECO:0000256" key="1">
    <source>
        <dbReference type="ARBA" id="ARBA00023002"/>
    </source>
</evidence>
<dbReference type="GO" id="GO:0051213">
    <property type="term" value="F:dioxygenase activity"/>
    <property type="evidence" value="ECO:0007669"/>
    <property type="project" value="UniProtKB-KW"/>
</dbReference>
<evidence type="ECO:0000259" key="2">
    <source>
        <dbReference type="Pfam" id="PF02668"/>
    </source>
</evidence>
<evidence type="ECO:0000313" key="4">
    <source>
        <dbReference type="Proteomes" id="UP000531561"/>
    </source>
</evidence>
<dbReference type="InterPro" id="IPR042098">
    <property type="entry name" value="TauD-like_sf"/>
</dbReference>
<dbReference type="EMBL" id="JABFCT010000001">
    <property type="protein sequence ID" value="KAF5879013.1"/>
    <property type="molecule type" value="Genomic_DNA"/>
</dbReference>
<keyword evidence="4" id="KW-1185">Reference proteome</keyword>
<proteinExistence type="predicted"/>
<reference evidence="3 4" key="1">
    <citation type="journal article" date="2020" name="Phytopathology">
        <title>A high-quality genome resource of Botrytis fragariae, a new and rapidly spreading fungal pathogen causing strawberry gray mold in the U.S.A.</title>
        <authorList>
            <person name="Wu Y."/>
            <person name="Saski C.A."/>
            <person name="Schnabel G."/>
            <person name="Xiao S."/>
            <person name="Hu M."/>
        </authorList>
    </citation>
    <scope>NUCLEOTIDE SEQUENCE [LARGE SCALE GENOMIC DNA]</scope>
    <source>
        <strain evidence="3 4">BVB16</strain>
    </source>
</reference>
<keyword evidence="1" id="KW-0560">Oxidoreductase</keyword>
<accession>A0A8H6B4I7</accession>
<keyword evidence="3" id="KW-0223">Dioxygenase</keyword>
<gene>
    <name evidence="3" type="ORF">Bfra_006218</name>
</gene>
<dbReference type="Proteomes" id="UP000531561">
    <property type="component" value="Unassembled WGS sequence"/>
</dbReference>
<name>A0A8H6B4I7_9HELO</name>
<organism evidence="3 4">
    <name type="scientific">Botrytis fragariae</name>
    <dbReference type="NCBI Taxonomy" id="1964551"/>
    <lineage>
        <taxon>Eukaryota</taxon>
        <taxon>Fungi</taxon>
        <taxon>Dikarya</taxon>
        <taxon>Ascomycota</taxon>
        <taxon>Pezizomycotina</taxon>
        <taxon>Leotiomycetes</taxon>
        <taxon>Helotiales</taxon>
        <taxon>Sclerotiniaceae</taxon>
        <taxon>Botrytis</taxon>
    </lineage>
</organism>
<dbReference type="Gene3D" id="3.60.130.10">
    <property type="entry name" value="Clavaminate synthase-like"/>
    <property type="match status" value="1"/>
</dbReference>
<dbReference type="InterPro" id="IPR003819">
    <property type="entry name" value="TauD/TfdA-like"/>
</dbReference>
<dbReference type="OrthoDB" id="2960375at2759"/>
<dbReference type="AlphaFoldDB" id="A0A8H6B4I7"/>
<dbReference type="RefSeq" id="XP_037197957.1">
    <property type="nucleotide sequence ID" value="XM_037336591.1"/>
</dbReference>
<dbReference type="Pfam" id="PF02668">
    <property type="entry name" value="TauD"/>
    <property type="match status" value="1"/>
</dbReference>
<dbReference type="SUPFAM" id="SSF51197">
    <property type="entry name" value="Clavaminate synthase-like"/>
    <property type="match status" value="1"/>
</dbReference>
<sequence length="301" mass="34291">MHRLLRVGHTATQATDSHFARASPIRHHEVSSLIPWIEVPQPDSAFQPSHLRAVHDVLETRGVLQLQLGFQDEKSTYLQSLIHNLNKNHNHGLPITHSAERGWFWDVRPSVGSLQNHGHQARSETMSCFDWHTDCSYESHPPRYFALQVLQPDRYGGGTLSLLGVDRLLALLSPRTQTWLSSPNYMIAVPPEFNKKTGEQCIVGNLLMRSGGGGSQIRFREDITTPLTLEAAAALEELKKTLLDKRVQEWTLHLTPQSLPRGSIIMMDNRRWLHSRNEVKDPNRHLRRVRWDASPFGSLKP</sequence>
<feature type="domain" description="TauD/TfdA-like" evidence="2">
    <location>
        <begin position="45"/>
        <end position="160"/>
    </location>
</feature>
<protein>
    <submittedName>
        <fullName evidence="3">Putative taurine catabolism dioxygenase protein</fullName>
    </submittedName>
</protein>
<comment type="caution">
    <text evidence="3">The sequence shown here is derived from an EMBL/GenBank/DDBJ whole genome shotgun (WGS) entry which is preliminary data.</text>
</comment>